<reference evidence="3 6" key="2">
    <citation type="submission" date="2021-01" db="EMBL/GenBank/DDBJ databases">
        <title>Complete genome sequences of Corynebacterium macginleyi strains isolated from infectious keratitis.</title>
        <authorList>
            <person name="Sagerfors S."/>
            <person name="Poehlein A."/>
            <person name="Soderquist B."/>
            <person name="Bruggemann H."/>
        </authorList>
    </citation>
    <scope>NUCLEOTIDE SEQUENCE [LARGE SCALE GENOMIC DNA]</scope>
    <source>
        <strain evidence="3 6">12T220</strain>
    </source>
</reference>
<accession>A0A3M0G6R0</accession>
<dbReference type="RefSeq" id="WP_121911415.1">
    <property type="nucleotide sequence ID" value="NZ_CP068292.1"/>
</dbReference>
<proteinExistence type="predicted"/>
<name>A0A3M0G6R0_9CORY</name>
<keyword evidence="2" id="KW-0732">Signal</keyword>
<keyword evidence="1" id="KW-0812">Transmembrane</keyword>
<dbReference type="Proteomes" id="UP001518680">
    <property type="component" value="Unassembled WGS sequence"/>
</dbReference>
<keyword evidence="1" id="KW-1133">Transmembrane helix</keyword>
<dbReference type="EMBL" id="JAACBX020000001">
    <property type="protein sequence ID" value="MBM0243444.1"/>
    <property type="molecule type" value="Genomic_DNA"/>
</dbReference>
<feature type="chain" id="PRO_5018336596" evidence="2">
    <location>
        <begin position="28"/>
        <end position="98"/>
    </location>
</feature>
<gene>
    <name evidence="4" type="ORF">D9543_06240</name>
    <name evidence="3" type="ORF">GWO63_003965</name>
</gene>
<dbReference type="Proteomes" id="UP000270649">
    <property type="component" value="Unassembled WGS sequence"/>
</dbReference>
<dbReference type="PROSITE" id="PS51257">
    <property type="entry name" value="PROKAR_LIPOPROTEIN"/>
    <property type="match status" value="1"/>
</dbReference>
<evidence type="ECO:0000256" key="1">
    <source>
        <dbReference type="SAM" id="Phobius"/>
    </source>
</evidence>
<organism evidence="4 5">
    <name type="scientific">Corynebacterium macginleyi</name>
    <dbReference type="NCBI Taxonomy" id="38290"/>
    <lineage>
        <taxon>Bacteria</taxon>
        <taxon>Bacillati</taxon>
        <taxon>Actinomycetota</taxon>
        <taxon>Actinomycetes</taxon>
        <taxon>Mycobacteriales</taxon>
        <taxon>Corynebacteriaceae</taxon>
        <taxon>Corynebacterium</taxon>
    </lineage>
</organism>
<keyword evidence="1" id="KW-0472">Membrane</keyword>
<dbReference type="GeneID" id="92745713"/>
<feature type="signal peptide" evidence="2">
    <location>
        <begin position="1"/>
        <end position="27"/>
    </location>
</feature>
<sequence>MFKFKKCVATVAIATAIGCGSPAVASAAPVVPAATSSSDELFQAYAIALSIGAAAFYGLPKEAQDWILSNSAILKMLNFQSNKASEDYARMKASLTES</sequence>
<reference evidence="4 5" key="1">
    <citation type="submission" date="2018-10" db="EMBL/GenBank/DDBJ databases">
        <title>Corynebacterium macginleyi genome sequencing and assembly of the type strain and two clinical samples.</title>
        <authorList>
            <person name="Bernier A.-M."/>
            <person name="Bernard K."/>
        </authorList>
    </citation>
    <scope>NUCLEOTIDE SEQUENCE [LARGE SCALE GENOMIC DNA]</scope>
    <source>
        <strain evidence="4 5">NML 120205</strain>
    </source>
</reference>
<evidence type="ECO:0000256" key="2">
    <source>
        <dbReference type="SAM" id="SignalP"/>
    </source>
</evidence>
<comment type="caution">
    <text evidence="4">The sequence shown here is derived from an EMBL/GenBank/DDBJ whole genome shotgun (WGS) entry which is preliminary data.</text>
</comment>
<feature type="transmembrane region" description="Helical" evidence="1">
    <location>
        <begin position="43"/>
        <end position="59"/>
    </location>
</feature>
<evidence type="ECO:0000313" key="3">
    <source>
        <dbReference type="EMBL" id="MBM0243444.1"/>
    </source>
</evidence>
<evidence type="ECO:0000313" key="6">
    <source>
        <dbReference type="Proteomes" id="UP001518680"/>
    </source>
</evidence>
<dbReference type="AlphaFoldDB" id="A0A3M0G6R0"/>
<evidence type="ECO:0000313" key="5">
    <source>
        <dbReference type="Proteomes" id="UP000270649"/>
    </source>
</evidence>
<evidence type="ECO:0000313" key="4">
    <source>
        <dbReference type="EMBL" id="RMB60681.1"/>
    </source>
</evidence>
<dbReference type="EMBL" id="REGC01000006">
    <property type="protein sequence ID" value="RMB60681.1"/>
    <property type="molecule type" value="Genomic_DNA"/>
</dbReference>
<protein>
    <submittedName>
        <fullName evidence="4">Uncharacterized protein</fullName>
    </submittedName>
</protein>
<keyword evidence="6" id="KW-1185">Reference proteome</keyword>